<organism evidence="2 3">
    <name type="scientific">Halobacterium bonnevillei</name>
    <dbReference type="NCBI Taxonomy" id="2692200"/>
    <lineage>
        <taxon>Archaea</taxon>
        <taxon>Methanobacteriati</taxon>
        <taxon>Methanobacteriota</taxon>
        <taxon>Stenosarchaea group</taxon>
        <taxon>Halobacteria</taxon>
        <taxon>Halobacteriales</taxon>
        <taxon>Halobacteriaceae</taxon>
        <taxon>Halobacterium</taxon>
    </lineage>
</organism>
<dbReference type="CDD" id="cd03801">
    <property type="entry name" value="GT4_PimA-like"/>
    <property type="match status" value="1"/>
</dbReference>
<accession>A0A6B0SGL7</accession>
<evidence type="ECO:0000313" key="2">
    <source>
        <dbReference type="EMBL" id="MXR19071.1"/>
    </source>
</evidence>
<keyword evidence="3" id="KW-1185">Reference proteome</keyword>
<protein>
    <submittedName>
        <fullName evidence="2">Glycosyltransferase</fullName>
    </submittedName>
</protein>
<reference evidence="2 3" key="1">
    <citation type="submission" date="2019-12" db="EMBL/GenBank/DDBJ databases">
        <title>Isolation and characterization of three novel carbon monoxide-oxidizing members of Halobacteria from salione crusts and soils.</title>
        <authorList>
            <person name="Myers M.R."/>
            <person name="King G.M."/>
        </authorList>
    </citation>
    <scope>NUCLEOTIDE SEQUENCE [LARGE SCALE GENOMIC DNA]</scope>
    <source>
        <strain evidence="2 3">PCN9</strain>
    </source>
</reference>
<dbReference type="EMBL" id="WUUU01000001">
    <property type="protein sequence ID" value="MXR19071.1"/>
    <property type="molecule type" value="Genomic_DNA"/>
</dbReference>
<dbReference type="SUPFAM" id="SSF53756">
    <property type="entry name" value="UDP-Glycosyltransferase/glycogen phosphorylase"/>
    <property type="match status" value="1"/>
</dbReference>
<comment type="caution">
    <text evidence="2">The sequence shown here is derived from an EMBL/GenBank/DDBJ whole genome shotgun (WGS) entry which is preliminary data.</text>
</comment>
<keyword evidence="2" id="KW-0808">Transferase</keyword>
<feature type="domain" description="Glycosyl transferase family 1" evidence="1">
    <location>
        <begin position="210"/>
        <end position="331"/>
    </location>
</feature>
<dbReference type="Pfam" id="PF00534">
    <property type="entry name" value="Glycos_transf_1"/>
    <property type="match status" value="1"/>
</dbReference>
<dbReference type="Proteomes" id="UP000471521">
    <property type="component" value="Unassembled WGS sequence"/>
</dbReference>
<dbReference type="GO" id="GO:0016757">
    <property type="term" value="F:glycosyltransferase activity"/>
    <property type="evidence" value="ECO:0007669"/>
    <property type="project" value="InterPro"/>
</dbReference>
<evidence type="ECO:0000313" key="3">
    <source>
        <dbReference type="Proteomes" id="UP000471521"/>
    </source>
</evidence>
<name>A0A6B0SGL7_9EURY</name>
<proteinExistence type="predicted"/>
<sequence length="386" mass="43364">MDILLITGDFYPITAGGAFEDTEVAKYANEQGHNVTVFTFKLDDSPRRELYQGIDVRRPIQPPFIQASIGSIRSNLGRLFASFVLFLYVLKYSFSENSDVIYSTNHSVHWVSKVVGDFINSPVVTIVSYTPSLDKSNKNITNMSYLLEQLNFRFFMGKFIHCRTPQIRDDIKAIKSNTPVQVTHGIVNKERVREAADSLPTEPGWEKTEFDINSQNHVLLFVGRLVPLKNPKIAIDVFSELPDNFELIIIGDGPEMYATKNYAKTIISKEKIHFAGEISHVETLQTMLLADALVLTSTTESYGAVVFEALSCSSYVVAPRIGILPSLSDDIECLKLSPPKGMAKKIQDMNMSSSQRKVNSKLMEKYSIENFADDVCTSFEKVVDNR</sequence>
<dbReference type="PANTHER" id="PTHR45947">
    <property type="entry name" value="SULFOQUINOVOSYL TRANSFERASE SQD2"/>
    <property type="match status" value="1"/>
</dbReference>
<dbReference type="RefSeq" id="WP_159524673.1">
    <property type="nucleotide sequence ID" value="NZ_WUUU01000001.1"/>
</dbReference>
<dbReference type="InterPro" id="IPR050194">
    <property type="entry name" value="Glycosyltransferase_grp1"/>
</dbReference>
<evidence type="ECO:0000259" key="1">
    <source>
        <dbReference type="Pfam" id="PF00534"/>
    </source>
</evidence>
<dbReference type="PANTHER" id="PTHR45947:SF3">
    <property type="entry name" value="SULFOQUINOVOSYL TRANSFERASE SQD2"/>
    <property type="match status" value="1"/>
</dbReference>
<dbReference type="Gene3D" id="3.40.50.2000">
    <property type="entry name" value="Glycogen Phosphorylase B"/>
    <property type="match status" value="2"/>
</dbReference>
<dbReference type="InterPro" id="IPR001296">
    <property type="entry name" value="Glyco_trans_1"/>
</dbReference>
<dbReference type="OrthoDB" id="132546at2157"/>
<dbReference type="AlphaFoldDB" id="A0A6B0SGL7"/>
<gene>
    <name evidence="2" type="ORF">GRX66_00035</name>
</gene>